<protein>
    <recommendedName>
        <fullName evidence="1">YgjP-like metallopeptidase domain-containing protein</fullName>
    </recommendedName>
</protein>
<sequence>MSLALGHNLFGRQQGPSTDNPAYVAVKDPFGKLMERGDVSYDSMNSLASLDELEEAIPEAVFRAEVDAWARRIGVEPKQVQLRAMKKKWASCSSKGRLTFDPALLRMPAAFRAEAIVHELLHLKIPNHGPLFKALLRGFLAKYRGEA</sequence>
<dbReference type="Proteomes" id="UP000184529">
    <property type="component" value="Unassembled WGS sequence"/>
</dbReference>
<dbReference type="STRING" id="1121432.SAMN02745219_02201"/>
<dbReference type="Gene3D" id="3.30.2010.10">
    <property type="entry name" value="Metalloproteases ('zincins'), catalytic domain"/>
    <property type="match status" value="1"/>
</dbReference>
<dbReference type="AlphaFoldDB" id="A0A1M6I582"/>
<evidence type="ECO:0000259" key="1">
    <source>
        <dbReference type="Pfam" id="PF01863"/>
    </source>
</evidence>
<dbReference type="PANTHER" id="PTHR30399:SF1">
    <property type="entry name" value="UTP PYROPHOSPHATASE"/>
    <property type="match status" value="1"/>
</dbReference>
<feature type="domain" description="YgjP-like metallopeptidase" evidence="1">
    <location>
        <begin position="43"/>
        <end position="144"/>
    </location>
</feature>
<accession>A0A1M6I582</accession>
<dbReference type="InterPro" id="IPR002725">
    <property type="entry name" value="YgjP-like_metallopeptidase"/>
</dbReference>
<keyword evidence="3" id="KW-1185">Reference proteome</keyword>
<proteinExistence type="predicted"/>
<evidence type="ECO:0000313" key="2">
    <source>
        <dbReference type="EMBL" id="SHJ29534.1"/>
    </source>
</evidence>
<name>A0A1M6I582_9FIRM</name>
<dbReference type="CDD" id="cd07344">
    <property type="entry name" value="M48_yhfN_like"/>
    <property type="match status" value="1"/>
</dbReference>
<reference evidence="3" key="1">
    <citation type="submission" date="2016-11" db="EMBL/GenBank/DDBJ databases">
        <authorList>
            <person name="Varghese N."/>
            <person name="Submissions S."/>
        </authorList>
    </citation>
    <scope>NUCLEOTIDE SEQUENCE [LARGE SCALE GENOMIC DNA]</scope>
    <source>
        <strain evidence="3">DSM 16057</strain>
    </source>
</reference>
<dbReference type="RefSeq" id="WP_242656309.1">
    <property type="nucleotide sequence ID" value="NZ_FQZM01000027.1"/>
</dbReference>
<dbReference type="InterPro" id="IPR053136">
    <property type="entry name" value="UTP_pyrophosphatase-like"/>
</dbReference>
<evidence type="ECO:0000313" key="3">
    <source>
        <dbReference type="Proteomes" id="UP000184529"/>
    </source>
</evidence>
<dbReference type="EMBL" id="FQZM01000027">
    <property type="protein sequence ID" value="SHJ29534.1"/>
    <property type="molecule type" value="Genomic_DNA"/>
</dbReference>
<organism evidence="2 3">
    <name type="scientific">Desulfofundulus thermosubterraneus DSM 16057</name>
    <dbReference type="NCBI Taxonomy" id="1121432"/>
    <lineage>
        <taxon>Bacteria</taxon>
        <taxon>Bacillati</taxon>
        <taxon>Bacillota</taxon>
        <taxon>Clostridia</taxon>
        <taxon>Eubacteriales</taxon>
        <taxon>Peptococcaceae</taxon>
        <taxon>Desulfofundulus</taxon>
    </lineage>
</organism>
<dbReference type="Pfam" id="PF01863">
    <property type="entry name" value="YgjP-like"/>
    <property type="match status" value="1"/>
</dbReference>
<gene>
    <name evidence="2" type="ORF">SAMN02745219_02201</name>
</gene>
<dbReference type="PANTHER" id="PTHR30399">
    <property type="entry name" value="UNCHARACTERIZED PROTEIN YGJP"/>
    <property type="match status" value="1"/>
</dbReference>